<comment type="similarity">
    <text evidence="1">Belongs to the LysR transcriptional regulatory family.</text>
</comment>
<dbReference type="Proteomes" id="UP001140230">
    <property type="component" value="Unassembled WGS sequence"/>
</dbReference>
<evidence type="ECO:0000313" key="7">
    <source>
        <dbReference type="Proteomes" id="UP001140230"/>
    </source>
</evidence>
<evidence type="ECO:0000256" key="2">
    <source>
        <dbReference type="ARBA" id="ARBA00023015"/>
    </source>
</evidence>
<dbReference type="RefSeq" id="WP_233403109.1">
    <property type="nucleotide sequence ID" value="NZ_CP168173.1"/>
</dbReference>
<dbReference type="SUPFAM" id="SSF53850">
    <property type="entry name" value="Periplasmic binding protein-like II"/>
    <property type="match status" value="1"/>
</dbReference>
<keyword evidence="2" id="KW-0805">Transcription regulation</keyword>
<feature type="domain" description="HTH lysR-type" evidence="5">
    <location>
        <begin position="1"/>
        <end position="58"/>
    </location>
</feature>
<dbReference type="PANTHER" id="PTHR30126">
    <property type="entry name" value="HTH-TYPE TRANSCRIPTIONAL REGULATOR"/>
    <property type="match status" value="1"/>
</dbReference>
<sequence>MELTWLEDCLALADTLNFSRAAQRRFVTQPAFSRRIHSLEEWLGTPLFTRSRKEVLMTPAGEAFVRKASGLAAAIYAARREALEVAGQQRPALAFLATHVLSFTFFPAFVRRIESNTCIGAFQLVSDTLRACEKLMLQGAAQFLLCHHHPRMPLGLDPEHFERVVVGSDVLQPFSAPKENGDGRPRWSLASTDAMPLLSYSADSGLGRIIAGHPAFKDVEARLTPALTSDLAATLLAMCRSGGGVAWLPRTLVEEDVAKGRLVHAAPGHTQWDISMEICLIRHIGGLSQQAEDMWQKLKQGKLEHYHTWRCTLPGCKPNAVIRLRGGPALPRTTPP</sequence>
<evidence type="ECO:0000313" key="6">
    <source>
        <dbReference type="EMBL" id="MDC8639619.1"/>
    </source>
</evidence>
<evidence type="ECO:0000256" key="3">
    <source>
        <dbReference type="ARBA" id="ARBA00023125"/>
    </source>
</evidence>
<dbReference type="Gene3D" id="1.10.10.10">
    <property type="entry name" value="Winged helix-like DNA-binding domain superfamily/Winged helix DNA-binding domain"/>
    <property type="match status" value="1"/>
</dbReference>
<dbReference type="GO" id="GO:0000976">
    <property type="term" value="F:transcription cis-regulatory region binding"/>
    <property type="evidence" value="ECO:0007669"/>
    <property type="project" value="TreeGrafter"/>
</dbReference>
<protein>
    <submittedName>
        <fullName evidence="6">LysR family transcriptional regulator</fullName>
    </submittedName>
</protein>
<evidence type="ECO:0000256" key="4">
    <source>
        <dbReference type="ARBA" id="ARBA00023163"/>
    </source>
</evidence>
<reference evidence="6" key="1">
    <citation type="journal article" date="2022" name="Phytopathology">
        <title>Whole genome sequencing-based tracing of a 2022 introduction and outbreak of Xanthomonas hortorum pv. pelargonii.</title>
        <authorList>
            <person name="Iruegas Bocardo F."/>
            <person name="Weisberg A.J."/>
            <person name="Riutta E.R."/>
            <person name="Kilday K.B."/>
            <person name="Bonkowski J.C."/>
            <person name="Creswell T.C."/>
            <person name="Daughtrey M."/>
            <person name="Rane K.K."/>
            <person name="Grunwald N.J."/>
            <person name="Chang J.H."/>
            <person name="Putnam M."/>
        </authorList>
    </citation>
    <scope>NUCLEOTIDE SEQUENCE</scope>
    <source>
        <strain evidence="6">22-338</strain>
    </source>
</reference>
<organism evidence="6 7">
    <name type="scientific">Xanthomonas hortorum pv. hederae</name>
    <dbReference type="NCBI Taxonomy" id="453603"/>
    <lineage>
        <taxon>Bacteria</taxon>
        <taxon>Pseudomonadati</taxon>
        <taxon>Pseudomonadota</taxon>
        <taxon>Gammaproteobacteria</taxon>
        <taxon>Lysobacterales</taxon>
        <taxon>Lysobacteraceae</taxon>
        <taxon>Xanthomonas</taxon>
    </lineage>
</organism>
<dbReference type="PANTHER" id="PTHR30126:SF2">
    <property type="entry name" value="HTH-TYPE TRANSCRIPTIONAL REGULATOR YJIE"/>
    <property type="match status" value="1"/>
</dbReference>
<dbReference type="Gene3D" id="3.40.190.10">
    <property type="entry name" value="Periplasmic binding protein-like II"/>
    <property type="match status" value="1"/>
</dbReference>
<dbReference type="GO" id="GO:0003700">
    <property type="term" value="F:DNA-binding transcription factor activity"/>
    <property type="evidence" value="ECO:0007669"/>
    <property type="project" value="InterPro"/>
</dbReference>
<proteinExistence type="inferred from homology"/>
<accession>A0A9X4BU35</accession>
<dbReference type="InterPro" id="IPR000847">
    <property type="entry name" value="LysR_HTH_N"/>
</dbReference>
<name>A0A9X4BU35_9XANT</name>
<keyword evidence="4" id="KW-0804">Transcription</keyword>
<evidence type="ECO:0000256" key="1">
    <source>
        <dbReference type="ARBA" id="ARBA00009437"/>
    </source>
</evidence>
<dbReference type="InterPro" id="IPR036388">
    <property type="entry name" value="WH-like_DNA-bd_sf"/>
</dbReference>
<reference evidence="6" key="2">
    <citation type="submission" date="2022-08" db="EMBL/GenBank/DDBJ databases">
        <authorList>
            <person name="Iruegas-Bocardo F."/>
            <person name="Weisberg A.J."/>
            <person name="Riutta E.R."/>
            <person name="Kilday K."/>
            <person name="Bonkowski J.C."/>
            <person name="Creswell T."/>
            <person name="Daughtrey M.L."/>
            <person name="Rane K."/>
            <person name="Grunwald N.J."/>
            <person name="Chang J.H."/>
            <person name="Putnam M.L."/>
        </authorList>
    </citation>
    <scope>NUCLEOTIDE SEQUENCE</scope>
    <source>
        <strain evidence="6">22-338</strain>
    </source>
</reference>
<dbReference type="Pfam" id="PF03466">
    <property type="entry name" value="LysR_substrate"/>
    <property type="match status" value="1"/>
</dbReference>
<dbReference type="InterPro" id="IPR036390">
    <property type="entry name" value="WH_DNA-bd_sf"/>
</dbReference>
<dbReference type="PRINTS" id="PR00039">
    <property type="entry name" value="HTHLYSR"/>
</dbReference>
<dbReference type="PROSITE" id="PS50931">
    <property type="entry name" value="HTH_LYSR"/>
    <property type="match status" value="1"/>
</dbReference>
<dbReference type="Pfam" id="PF00126">
    <property type="entry name" value="HTH_1"/>
    <property type="match status" value="1"/>
</dbReference>
<dbReference type="InterPro" id="IPR005119">
    <property type="entry name" value="LysR_subst-bd"/>
</dbReference>
<comment type="caution">
    <text evidence="6">The sequence shown here is derived from an EMBL/GenBank/DDBJ whole genome shotgun (WGS) entry which is preliminary data.</text>
</comment>
<evidence type="ECO:0000259" key="5">
    <source>
        <dbReference type="PROSITE" id="PS50931"/>
    </source>
</evidence>
<dbReference type="AlphaFoldDB" id="A0A9X4BU35"/>
<keyword evidence="3" id="KW-0238">DNA-binding</keyword>
<gene>
    <name evidence="6" type="ORF">NY667_17850</name>
</gene>
<dbReference type="EMBL" id="JANWTP010000073">
    <property type="protein sequence ID" value="MDC8639619.1"/>
    <property type="molecule type" value="Genomic_DNA"/>
</dbReference>
<dbReference type="SUPFAM" id="SSF46785">
    <property type="entry name" value="Winged helix' DNA-binding domain"/>
    <property type="match status" value="1"/>
</dbReference>